<dbReference type="Proteomes" id="UP001139103">
    <property type="component" value="Unassembled WGS sequence"/>
</dbReference>
<dbReference type="RefSeq" id="WP_230217146.1">
    <property type="nucleotide sequence ID" value="NZ_JAJKFT010000004.1"/>
</dbReference>
<feature type="signal peptide" evidence="2">
    <location>
        <begin position="1"/>
        <end position="22"/>
    </location>
</feature>
<evidence type="ECO:0000313" key="5">
    <source>
        <dbReference type="Proteomes" id="UP001139103"/>
    </source>
</evidence>
<dbReference type="PANTHER" id="PTHR21017:SF17">
    <property type="entry name" value="PROTEIN NIPSNAP"/>
    <property type="match status" value="1"/>
</dbReference>
<dbReference type="InterPro" id="IPR051557">
    <property type="entry name" value="NipSnap_domain"/>
</dbReference>
<proteinExistence type="inferred from homology"/>
<evidence type="ECO:0000313" key="4">
    <source>
        <dbReference type="EMBL" id="MCC9628146.1"/>
    </source>
</evidence>
<evidence type="ECO:0000256" key="2">
    <source>
        <dbReference type="SAM" id="SignalP"/>
    </source>
</evidence>
<accession>A0A9X1MK00</accession>
<dbReference type="AlphaFoldDB" id="A0A9X1MK00"/>
<dbReference type="Pfam" id="PF07978">
    <property type="entry name" value="NIPSNAP"/>
    <property type="match status" value="2"/>
</dbReference>
<evidence type="ECO:0000256" key="1">
    <source>
        <dbReference type="ARBA" id="ARBA00005291"/>
    </source>
</evidence>
<gene>
    <name evidence="4" type="ORF">LOC68_07045</name>
</gene>
<name>A0A9X1MK00_9BACT</name>
<comment type="similarity">
    <text evidence="1">Belongs to the NipSnap family.</text>
</comment>
<evidence type="ECO:0000259" key="3">
    <source>
        <dbReference type="Pfam" id="PF07978"/>
    </source>
</evidence>
<sequence>MKSLLFLSAALATFAFASLAHAEETPVYELRIYTTNEGKLDDLNARFRDHTVKLFEKHGMKNMGYWTPTDPALKDNTLIYILQHKSRDAAKKSWAAFSADPDWQKAKAASEENGKIVSKAESVYMNETDFSPHDLENGSNTRLFELRKYTCAEGRLPNLHQRFRDGELDLFTKAGMQHIFYFEPTDTPGLLIYVVAHKDDADAKKSWASFRGDPEWIKMRDASEADGPIVTKVESTMMVPTDYSALK</sequence>
<dbReference type="Gene3D" id="3.30.70.100">
    <property type="match status" value="2"/>
</dbReference>
<dbReference type="EMBL" id="JAJKFT010000004">
    <property type="protein sequence ID" value="MCC9628146.1"/>
    <property type="molecule type" value="Genomic_DNA"/>
</dbReference>
<feature type="domain" description="NIPSNAP" evidence="3">
    <location>
        <begin position="28"/>
        <end position="132"/>
    </location>
</feature>
<comment type="caution">
    <text evidence="4">The sequence shown here is derived from an EMBL/GenBank/DDBJ whole genome shotgun (WGS) entry which is preliminary data.</text>
</comment>
<dbReference type="PANTHER" id="PTHR21017">
    <property type="entry name" value="NIPSNAP-RELATED"/>
    <property type="match status" value="1"/>
</dbReference>
<reference evidence="4" key="1">
    <citation type="submission" date="2021-11" db="EMBL/GenBank/DDBJ databases">
        <title>Genome sequence.</title>
        <authorList>
            <person name="Sun Q."/>
        </authorList>
    </citation>
    <scope>NUCLEOTIDE SEQUENCE</scope>
    <source>
        <strain evidence="4">JC732</strain>
    </source>
</reference>
<keyword evidence="2" id="KW-0732">Signal</keyword>
<feature type="domain" description="NIPSNAP" evidence="3">
    <location>
        <begin position="144"/>
        <end position="244"/>
    </location>
</feature>
<keyword evidence="5" id="KW-1185">Reference proteome</keyword>
<feature type="chain" id="PRO_5040774058" evidence="2">
    <location>
        <begin position="23"/>
        <end position="247"/>
    </location>
</feature>
<protein>
    <submittedName>
        <fullName evidence="4">NIPSNAP family protein</fullName>
    </submittedName>
</protein>
<dbReference type="InterPro" id="IPR011008">
    <property type="entry name" value="Dimeric_a/b-barrel"/>
</dbReference>
<dbReference type="SUPFAM" id="SSF54909">
    <property type="entry name" value="Dimeric alpha+beta barrel"/>
    <property type="match status" value="2"/>
</dbReference>
<dbReference type="InterPro" id="IPR012577">
    <property type="entry name" value="NIPSNAP"/>
</dbReference>
<organism evidence="4 5">
    <name type="scientific">Blastopirellula sediminis</name>
    <dbReference type="NCBI Taxonomy" id="2894196"/>
    <lineage>
        <taxon>Bacteria</taxon>
        <taxon>Pseudomonadati</taxon>
        <taxon>Planctomycetota</taxon>
        <taxon>Planctomycetia</taxon>
        <taxon>Pirellulales</taxon>
        <taxon>Pirellulaceae</taxon>
        <taxon>Blastopirellula</taxon>
    </lineage>
</organism>